<dbReference type="RefSeq" id="WP_011998491.1">
    <property type="nucleotide sequence ID" value="NC_009776.1"/>
</dbReference>
<reference evidence="3 4" key="1">
    <citation type="journal article" date="2008" name="Genome Biol.">
        <title>A genomic analysis of the archaeal system Ignicoccus hospitalis-Nanoarchaeum equitans.</title>
        <authorList>
            <person name="Podar M."/>
            <person name="Anderson I."/>
            <person name="Makarova K.S."/>
            <person name="Elkins J.G."/>
            <person name="Ivanova N."/>
            <person name="Wall M.A."/>
            <person name="Lykidis A."/>
            <person name="Mavromatis K."/>
            <person name="Sun H."/>
            <person name="Hudson M.E."/>
            <person name="Chen W."/>
            <person name="Deciu C."/>
            <person name="Hutchison D."/>
            <person name="Eads J.R."/>
            <person name="Anderson A."/>
            <person name="Fernandes F."/>
            <person name="Szeto E."/>
            <person name="Lapidus A."/>
            <person name="Kyrpides N.C."/>
            <person name="Saier M.H.Jr."/>
            <person name="Richardson P.M."/>
            <person name="Rachel R."/>
            <person name="Huber H."/>
            <person name="Eisen J.A."/>
            <person name="Koonin E.V."/>
            <person name="Keller M."/>
            <person name="Stetter K.O."/>
        </authorList>
    </citation>
    <scope>NUCLEOTIDE SEQUENCE [LARGE SCALE GENOMIC DNA]</scope>
    <source>
        <strain evidence="4">KIN4/I / DSM 18386 / JCM 14125</strain>
    </source>
</reference>
<dbReference type="GeneID" id="5562414"/>
<gene>
    <name evidence="3" type="ordered locus">Igni_0456</name>
</gene>
<accession>A8A9N7</accession>
<dbReference type="Gene3D" id="3.40.50.620">
    <property type="entry name" value="HUPs"/>
    <property type="match status" value="1"/>
</dbReference>
<dbReference type="PRINTS" id="PR01438">
    <property type="entry name" value="UNVRSLSTRESS"/>
</dbReference>
<dbReference type="InterPro" id="IPR006016">
    <property type="entry name" value="UspA"/>
</dbReference>
<sequence length="140" mass="15066">MVDFLLAYDGSSPAKKALEEAAWLAKELKGKVYVLYVVDTNALTEVFPDYTGEVAEIALNKAKEVVNEAVEALRKEGVEAEGLVEAGSVAEKIVEVAKSKNVKYIIMGAHGYSGIKKLLIGSVSDKVIRLSDRPVLVVKG</sequence>
<dbReference type="KEGG" id="iho:Igni_0456"/>
<dbReference type="eggNOG" id="arCOG02053">
    <property type="taxonomic scope" value="Archaea"/>
</dbReference>
<dbReference type="PANTHER" id="PTHR46268">
    <property type="entry name" value="STRESS RESPONSE PROTEIN NHAX"/>
    <property type="match status" value="1"/>
</dbReference>
<name>A8A9N7_IGNH4</name>
<dbReference type="InterPro" id="IPR006015">
    <property type="entry name" value="Universal_stress_UspA"/>
</dbReference>
<dbReference type="OrthoDB" id="105697at2157"/>
<dbReference type="InterPro" id="IPR014729">
    <property type="entry name" value="Rossmann-like_a/b/a_fold"/>
</dbReference>
<dbReference type="CDD" id="cd00293">
    <property type="entry name" value="USP-like"/>
    <property type="match status" value="1"/>
</dbReference>
<evidence type="ECO:0000259" key="2">
    <source>
        <dbReference type="Pfam" id="PF00582"/>
    </source>
</evidence>
<dbReference type="PhylomeDB" id="A8A9N7"/>
<feature type="domain" description="UspA" evidence="2">
    <location>
        <begin position="5"/>
        <end position="139"/>
    </location>
</feature>
<dbReference type="Proteomes" id="UP000000262">
    <property type="component" value="Chromosome"/>
</dbReference>
<evidence type="ECO:0000256" key="1">
    <source>
        <dbReference type="ARBA" id="ARBA00008791"/>
    </source>
</evidence>
<proteinExistence type="inferred from homology"/>
<protein>
    <submittedName>
        <fullName evidence="3">UspA domain protein</fullName>
    </submittedName>
</protein>
<evidence type="ECO:0000313" key="4">
    <source>
        <dbReference type="Proteomes" id="UP000000262"/>
    </source>
</evidence>
<dbReference type="EMBL" id="CP000816">
    <property type="protein sequence ID" value="ABU81639.1"/>
    <property type="molecule type" value="Genomic_DNA"/>
</dbReference>
<dbReference type="PANTHER" id="PTHR46268:SF6">
    <property type="entry name" value="UNIVERSAL STRESS PROTEIN UP12"/>
    <property type="match status" value="1"/>
</dbReference>
<evidence type="ECO:0000313" key="3">
    <source>
        <dbReference type="EMBL" id="ABU81639.1"/>
    </source>
</evidence>
<dbReference type="AlphaFoldDB" id="A8A9N7"/>
<keyword evidence="4" id="KW-1185">Reference proteome</keyword>
<comment type="similarity">
    <text evidence="1">Belongs to the universal stress protein A family.</text>
</comment>
<organism evidence="3 4">
    <name type="scientific">Ignicoccus hospitalis (strain KIN4/I / DSM 18386 / JCM 14125)</name>
    <dbReference type="NCBI Taxonomy" id="453591"/>
    <lineage>
        <taxon>Archaea</taxon>
        <taxon>Thermoproteota</taxon>
        <taxon>Thermoprotei</taxon>
        <taxon>Desulfurococcales</taxon>
        <taxon>Desulfurococcaceae</taxon>
        <taxon>Ignicoccus</taxon>
    </lineage>
</organism>
<dbReference type="SUPFAM" id="SSF52402">
    <property type="entry name" value="Adenine nucleotide alpha hydrolases-like"/>
    <property type="match status" value="1"/>
</dbReference>
<dbReference type="Pfam" id="PF00582">
    <property type="entry name" value="Usp"/>
    <property type="match status" value="1"/>
</dbReference>
<dbReference type="HOGENOM" id="CLU_049301_11_2_2"/>
<dbReference type="STRING" id="453591.Igni_0456"/>